<dbReference type="Proteomes" id="UP001501787">
    <property type="component" value="Unassembled WGS sequence"/>
</dbReference>
<keyword evidence="1" id="KW-1133">Transmembrane helix</keyword>
<dbReference type="EMBL" id="BAAAFR010000005">
    <property type="protein sequence ID" value="GAA0319321.1"/>
    <property type="molecule type" value="Genomic_DNA"/>
</dbReference>
<dbReference type="RefSeq" id="WP_201505390.1">
    <property type="nucleotide sequence ID" value="NZ_BAAAFR010000005.1"/>
</dbReference>
<protein>
    <submittedName>
        <fullName evidence="2">Uncharacterized protein</fullName>
    </submittedName>
</protein>
<sequence length="164" mass="19445">MSEDSKGFFSQRTFNIFFFGLFVFIMAMMIKEELEKPEDYSEDVKKSEVFAKEQLAPPLKKIFVGELISEGRTSRSSSSLRYGMTFKNNNGITDDDINKIVENGWIQYRKESQKERLYFFCKDKYELKATEDEIYISIIIRYSTSSPCWDFKETLKNDFYHLVE</sequence>
<evidence type="ECO:0000256" key="1">
    <source>
        <dbReference type="SAM" id="Phobius"/>
    </source>
</evidence>
<gene>
    <name evidence="2" type="ORF">GCM10009129_16200</name>
</gene>
<keyword evidence="1" id="KW-0472">Membrane</keyword>
<feature type="transmembrane region" description="Helical" evidence="1">
    <location>
        <begin position="12"/>
        <end position="30"/>
    </location>
</feature>
<evidence type="ECO:0000313" key="2">
    <source>
        <dbReference type="EMBL" id="GAA0319321.1"/>
    </source>
</evidence>
<reference evidence="3" key="1">
    <citation type="journal article" date="2019" name="Int. J. Syst. Evol. Microbiol.">
        <title>The Global Catalogue of Microorganisms (GCM) 10K type strain sequencing project: providing services to taxonomists for standard genome sequencing and annotation.</title>
        <authorList>
            <consortium name="The Broad Institute Genomics Platform"/>
            <consortium name="The Broad Institute Genome Sequencing Center for Infectious Disease"/>
            <person name="Wu L."/>
            <person name="Ma J."/>
        </authorList>
    </citation>
    <scope>NUCLEOTIDE SEQUENCE [LARGE SCALE GENOMIC DNA]</scope>
    <source>
        <strain evidence="3">JCM 16343</strain>
    </source>
</reference>
<proteinExistence type="predicted"/>
<name>A0ABP3FMV2_9GAMM</name>
<evidence type="ECO:0000313" key="3">
    <source>
        <dbReference type="Proteomes" id="UP001501787"/>
    </source>
</evidence>
<comment type="caution">
    <text evidence="2">The sequence shown here is derived from an EMBL/GenBank/DDBJ whole genome shotgun (WGS) entry which is preliminary data.</text>
</comment>
<organism evidence="2 3">
    <name type="scientific">Psychrobacter aestuarii</name>
    <dbReference type="NCBI Taxonomy" id="556327"/>
    <lineage>
        <taxon>Bacteria</taxon>
        <taxon>Pseudomonadati</taxon>
        <taxon>Pseudomonadota</taxon>
        <taxon>Gammaproteobacteria</taxon>
        <taxon>Moraxellales</taxon>
        <taxon>Moraxellaceae</taxon>
        <taxon>Psychrobacter</taxon>
    </lineage>
</organism>
<keyword evidence="3" id="KW-1185">Reference proteome</keyword>
<accession>A0ABP3FMV2</accession>
<keyword evidence="1" id="KW-0812">Transmembrane</keyword>